<dbReference type="GO" id="GO:0000981">
    <property type="term" value="F:DNA-binding transcription factor activity, RNA polymerase II-specific"/>
    <property type="evidence" value="ECO:0007669"/>
    <property type="project" value="TreeGrafter"/>
</dbReference>
<dbReference type="AlphaFoldDB" id="A0A914VCI2"/>
<keyword evidence="2" id="KW-0479">Metal-binding</keyword>
<evidence type="ECO:0000313" key="14">
    <source>
        <dbReference type="Proteomes" id="UP000887566"/>
    </source>
</evidence>
<dbReference type="GO" id="GO:0005634">
    <property type="term" value="C:nucleus"/>
    <property type="evidence" value="ECO:0007669"/>
    <property type="project" value="UniProtKB-SubCell"/>
</dbReference>
<dbReference type="WBParaSite" id="PSAMB.scaffold1777size27914.g14811.t1">
    <property type="protein sequence ID" value="PSAMB.scaffold1777size27914.g14811.t1"/>
    <property type="gene ID" value="PSAMB.scaffold1777size27914.g14811"/>
</dbReference>
<evidence type="ECO:0000256" key="8">
    <source>
        <dbReference type="ARBA" id="ARBA00023163"/>
    </source>
</evidence>
<evidence type="ECO:0000256" key="4">
    <source>
        <dbReference type="ARBA" id="ARBA00022771"/>
    </source>
</evidence>
<evidence type="ECO:0000259" key="12">
    <source>
        <dbReference type="PROSITE" id="PS50097"/>
    </source>
</evidence>
<feature type="compositionally biased region" description="Basic and acidic residues" evidence="11">
    <location>
        <begin position="153"/>
        <end position="165"/>
    </location>
</feature>
<dbReference type="InterPro" id="IPR050457">
    <property type="entry name" value="ZnFinger_BTB_dom_contain"/>
</dbReference>
<feature type="domain" description="BTB" evidence="12">
    <location>
        <begin position="28"/>
        <end position="112"/>
    </location>
</feature>
<keyword evidence="5" id="KW-0862">Zinc</keyword>
<dbReference type="Proteomes" id="UP000887566">
    <property type="component" value="Unplaced"/>
</dbReference>
<evidence type="ECO:0000256" key="5">
    <source>
        <dbReference type="ARBA" id="ARBA00022833"/>
    </source>
</evidence>
<dbReference type="SMART" id="SM00355">
    <property type="entry name" value="ZnF_C2H2"/>
    <property type="match status" value="6"/>
</dbReference>
<comment type="subcellular location">
    <subcellularLocation>
        <location evidence="1">Nucleus</location>
    </subcellularLocation>
</comment>
<keyword evidence="7" id="KW-0238">DNA-binding</keyword>
<dbReference type="PROSITE" id="PS50097">
    <property type="entry name" value="BTB"/>
    <property type="match status" value="1"/>
</dbReference>
<reference evidence="15" key="1">
    <citation type="submission" date="2022-11" db="UniProtKB">
        <authorList>
            <consortium name="WormBaseParasite"/>
        </authorList>
    </citation>
    <scope>IDENTIFICATION</scope>
</reference>
<keyword evidence="14" id="KW-1185">Reference proteome</keyword>
<evidence type="ECO:0000256" key="7">
    <source>
        <dbReference type="ARBA" id="ARBA00023125"/>
    </source>
</evidence>
<accession>A0A914VCI2</accession>
<dbReference type="PROSITE" id="PS00028">
    <property type="entry name" value="ZINC_FINGER_C2H2_1"/>
    <property type="match status" value="2"/>
</dbReference>
<proteinExistence type="predicted"/>
<dbReference type="PROSITE" id="PS50157">
    <property type="entry name" value="ZINC_FINGER_C2H2_2"/>
    <property type="match status" value="1"/>
</dbReference>
<evidence type="ECO:0000259" key="13">
    <source>
        <dbReference type="PROSITE" id="PS50157"/>
    </source>
</evidence>
<dbReference type="CDD" id="cd18186">
    <property type="entry name" value="BTB_POZ_ZBTB_KLHL-like"/>
    <property type="match status" value="1"/>
</dbReference>
<dbReference type="Pfam" id="PF00651">
    <property type="entry name" value="BTB"/>
    <property type="match status" value="1"/>
</dbReference>
<protein>
    <submittedName>
        <fullName evidence="15">Uncharacterized protein</fullName>
    </submittedName>
</protein>
<dbReference type="InterPro" id="IPR013087">
    <property type="entry name" value="Znf_C2H2_type"/>
</dbReference>
<dbReference type="PANTHER" id="PTHR46105:SF5">
    <property type="entry name" value="ZINC FINGER AND BTB DOMAIN-CONTAINING PROTEIN 44 ISOFORM X1"/>
    <property type="match status" value="1"/>
</dbReference>
<evidence type="ECO:0000313" key="15">
    <source>
        <dbReference type="WBParaSite" id="PSAMB.scaffold1777size27914.g14811.t1"/>
    </source>
</evidence>
<dbReference type="SMART" id="SM00225">
    <property type="entry name" value="BTB"/>
    <property type="match status" value="1"/>
</dbReference>
<evidence type="ECO:0000256" key="10">
    <source>
        <dbReference type="PROSITE-ProRule" id="PRU00042"/>
    </source>
</evidence>
<feature type="domain" description="C2H2-type" evidence="13">
    <location>
        <begin position="454"/>
        <end position="481"/>
    </location>
</feature>
<dbReference type="InterPro" id="IPR000210">
    <property type="entry name" value="BTB/POZ_dom"/>
</dbReference>
<evidence type="ECO:0000256" key="3">
    <source>
        <dbReference type="ARBA" id="ARBA00022737"/>
    </source>
</evidence>
<organism evidence="14 15">
    <name type="scientific">Plectus sambesii</name>
    <dbReference type="NCBI Taxonomy" id="2011161"/>
    <lineage>
        <taxon>Eukaryota</taxon>
        <taxon>Metazoa</taxon>
        <taxon>Ecdysozoa</taxon>
        <taxon>Nematoda</taxon>
        <taxon>Chromadorea</taxon>
        <taxon>Plectida</taxon>
        <taxon>Plectina</taxon>
        <taxon>Plectoidea</taxon>
        <taxon>Plectidae</taxon>
        <taxon>Plectus</taxon>
    </lineage>
</organism>
<sequence length="616" mass="68835">MMPTFIDKSFPQKVLQIIRDYLSLHFLYDCVIHIETQRTIQNTSSNTQTDEIYAHRLVLAATSNFFREIFLVKKDQRDAVTKVNLKLYTPNAVNCFKVILGFLYSGELHLRDCDPKDILQVAKVCQITVLEDYLISESSPKVLKQPPPSPIDVKPDNKDQKDSNRPAEPIRPNPFGNDQKQAEGSLVSTFFPQVASTMAYVPVQSTTAGMPSTPTTVTLPTISAAEIRSHLFQNGYFGPILPTTGNLLSPAPHSAPPYSGPIHQNYQSVIQMALNAPRPGSATNGHRASLAAGGDGMIQLQPVPKKMTAKRANAKLMQGLSPSDAPFDNLGDVIVPSSEKEGWCRNKKYIERVQNGFMCTVCRKVYGRYNSVSYHVTIYHRNPPIQCDEPGCQFTTREARYIHFHKYYRHHIALPESIDLGSRKCPFCRHVSKSPAMLEKHINRHIPNKVGRTYQCPQCPEQLSSHKAMYDHMVTHSEDKNYPCDQCNYKGRTESNLTQHVLFKHSSVMFKQKMCCKIDDCNFTSASVEAMEEHKTRVHGKAKNETNNTDSLLDLSRVEDDAADDDITVDEEELELIDVDGESAEPVGESNPLGSVISSAKSVASNSLFVAQQATA</sequence>
<dbReference type="PANTHER" id="PTHR46105">
    <property type="entry name" value="AGAP004733-PA"/>
    <property type="match status" value="1"/>
</dbReference>
<evidence type="ECO:0000256" key="9">
    <source>
        <dbReference type="ARBA" id="ARBA00023242"/>
    </source>
</evidence>
<dbReference type="Gene3D" id="3.30.160.60">
    <property type="entry name" value="Classic Zinc Finger"/>
    <property type="match status" value="2"/>
</dbReference>
<name>A0A914VCI2_9BILA</name>
<keyword evidence="3" id="KW-0677">Repeat</keyword>
<dbReference type="GO" id="GO:0008270">
    <property type="term" value="F:zinc ion binding"/>
    <property type="evidence" value="ECO:0007669"/>
    <property type="project" value="UniProtKB-KW"/>
</dbReference>
<dbReference type="Gene3D" id="3.30.710.10">
    <property type="entry name" value="Potassium Channel Kv1.1, Chain A"/>
    <property type="match status" value="1"/>
</dbReference>
<keyword evidence="9" id="KW-0539">Nucleus</keyword>
<feature type="region of interest" description="Disordered" evidence="11">
    <location>
        <begin position="140"/>
        <end position="181"/>
    </location>
</feature>
<evidence type="ECO:0000256" key="11">
    <source>
        <dbReference type="SAM" id="MobiDB-lite"/>
    </source>
</evidence>
<evidence type="ECO:0000256" key="6">
    <source>
        <dbReference type="ARBA" id="ARBA00023015"/>
    </source>
</evidence>
<keyword evidence="8" id="KW-0804">Transcription</keyword>
<dbReference type="GO" id="GO:0000978">
    <property type="term" value="F:RNA polymerase II cis-regulatory region sequence-specific DNA binding"/>
    <property type="evidence" value="ECO:0007669"/>
    <property type="project" value="TreeGrafter"/>
</dbReference>
<dbReference type="InterPro" id="IPR011333">
    <property type="entry name" value="SKP1/BTB/POZ_sf"/>
</dbReference>
<dbReference type="InterPro" id="IPR036236">
    <property type="entry name" value="Znf_C2H2_sf"/>
</dbReference>
<evidence type="ECO:0000256" key="1">
    <source>
        <dbReference type="ARBA" id="ARBA00004123"/>
    </source>
</evidence>
<keyword evidence="6" id="KW-0805">Transcription regulation</keyword>
<keyword evidence="4 10" id="KW-0863">Zinc-finger</keyword>
<dbReference type="SUPFAM" id="SSF57667">
    <property type="entry name" value="beta-beta-alpha zinc fingers"/>
    <property type="match status" value="2"/>
</dbReference>
<dbReference type="SUPFAM" id="SSF54695">
    <property type="entry name" value="POZ domain"/>
    <property type="match status" value="1"/>
</dbReference>
<evidence type="ECO:0000256" key="2">
    <source>
        <dbReference type="ARBA" id="ARBA00022723"/>
    </source>
</evidence>